<dbReference type="AlphaFoldDB" id="A0AB39V1G0"/>
<dbReference type="RefSeq" id="WP_369602914.1">
    <property type="nucleotide sequence ID" value="NZ_CP154858.1"/>
</dbReference>
<reference evidence="1" key="1">
    <citation type="submission" date="2024-05" db="EMBL/GenBank/DDBJ databases">
        <title>Genome sequencing of novel strain.</title>
        <authorList>
            <person name="Ganbat D."/>
            <person name="Ganbat S."/>
            <person name="Lee S.-J."/>
        </authorList>
    </citation>
    <scope>NUCLEOTIDE SEQUENCE</scope>
    <source>
        <strain evidence="1">SMD15-11</strain>
    </source>
</reference>
<gene>
    <name evidence="1" type="ORF">AAIA72_08210</name>
</gene>
<sequence length="146" mass="17049">MSSFDRIKARRFKARQPLSHLRVYLKVRRGWLTHEWVQVRPLEFGLQGMVLRTDEQFGPGDRMTLSVQFLLEMGDLRLDTLEARVVSREKHCSCFNYTCEFAPERMKNWSHAVKVLASIEALLSRYDALVRKLDDGPLGQNRLNTP</sequence>
<name>A0AB39V1G0_9GAMM</name>
<evidence type="ECO:0000313" key="1">
    <source>
        <dbReference type="EMBL" id="XDT73940.1"/>
    </source>
</evidence>
<proteinExistence type="predicted"/>
<evidence type="ECO:0008006" key="2">
    <source>
        <dbReference type="Google" id="ProtNLM"/>
    </source>
</evidence>
<dbReference type="KEGG" id="tcd:AAIA72_08210"/>
<protein>
    <recommendedName>
        <fullName evidence="2">PilZ domain-containing protein</fullName>
    </recommendedName>
</protein>
<accession>A0AB39V1G0</accession>
<organism evidence="1">
    <name type="scientific">Thermohahella caldifontis</name>
    <dbReference type="NCBI Taxonomy" id="3142973"/>
    <lineage>
        <taxon>Bacteria</taxon>
        <taxon>Pseudomonadati</taxon>
        <taxon>Pseudomonadota</taxon>
        <taxon>Gammaproteobacteria</taxon>
        <taxon>Oceanospirillales</taxon>
        <taxon>Hahellaceae</taxon>
        <taxon>Thermohahella</taxon>
    </lineage>
</organism>
<dbReference type="EMBL" id="CP154858">
    <property type="protein sequence ID" value="XDT73940.1"/>
    <property type="molecule type" value="Genomic_DNA"/>
</dbReference>